<reference evidence="2" key="1">
    <citation type="submission" date="2020-10" db="EMBL/GenBank/DDBJ databases">
        <title>Feather gene expression reveals the developmental basis of iridescence in African starlings.</title>
        <authorList>
            <person name="Rubenstein D.R."/>
        </authorList>
    </citation>
    <scope>NUCLEOTIDE SEQUENCE</scope>
    <source>
        <strain evidence="2">SS15</strain>
        <tissue evidence="2">Liver</tissue>
    </source>
</reference>
<dbReference type="PROSITE" id="PS51143">
    <property type="entry name" value="MT_A70"/>
    <property type="match status" value="1"/>
</dbReference>
<dbReference type="GO" id="GO:0008173">
    <property type="term" value="F:RNA methyltransferase activity"/>
    <property type="evidence" value="ECO:0007669"/>
    <property type="project" value="TreeGrafter"/>
</dbReference>
<dbReference type="PANTHER" id="PTHR12829:SF4">
    <property type="entry name" value="N(6)-ADENINE-SPECIFIC METHYLTRANSFERASE METTL4"/>
    <property type="match status" value="1"/>
</dbReference>
<dbReference type="EMBL" id="JADDUC020000001">
    <property type="protein sequence ID" value="KAI1243317.1"/>
    <property type="molecule type" value="Genomic_DNA"/>
</dbReference>
<organism evidence="2">
    <name type="scientific">Lamprotornis superbus</name>
    <dbReference type="NCBI Taxonomy" id="245042"/>
    <lineage>
        <taxon>Eukaryota</taxon>
        <taxon>Metazoa</taxon>
        <taxon>Chordata</taxon>
        <taxon>Craniata</taxon>
        <taxon>Vertebrata</taxon>
        <taxon>Euteleostomi</taxon>
        <taxon>Archelosauria</taxon>
        <taxon>Archosauria</taxon>
        <taxon>Dinosauria</taxon>
        <taxon>Saurischia</taxon>
        <taxon>Theropoda</taxon>
        <taxon>Coelurosauria</taxon>
        <taxon>Aves</taxon>
        <taxon>Neognathae</taxon>
        <taxon>Neoaves</taxon>
        <taxon>Telluraves</taxon>
        <taxon>Australaves</taxon>
        <taxon>Passeriformes</taxon>
        <taxon>Sturnidae</taxon>
        <taxon>Lamprotornis</taxon>
    </lineage>
</organism>
<comment type="caution">
    <text evidence="2">The sequence shown here is derived from an EMBL/GenBank/DDBJ whole genome shotgun (WGS) entry which is preliminary data.</text>
</comment>
<evidence type="ECO:0000313" key="3">
    <source>
        <dbReference type="EMBL" id="KAI1243317.1"/>
    </source>
</evidence>
<protein>
    <recommendedName>
        <fullName evidence="5">Methyltransferase-like protein 4</fullName>
    </recommendedName>
</protein>
<dbReference type="GO" id="GO:0009007">
    <property type="term" value="F:site-specific DNA-methyltransferase (adenine-specific) activity"/>
    <property type="evidence" value="ECO:0007669"/>
    <property type="project" value="TreeGrafter"/>
</dbReference>
<dbReference type="OrthoDB" id="61116at2759"/>
<dbReference type="EMBL" id="JADDUC010000026">
    <property type="protein sequence ID" value="KAG0123883.1"/>
    <property type="molecule type" value="Genomic_DNA"/>
</dbReference>
<dbReference type="GO" id="GO:0003676">
    <property type="term" value="F:nucleic acid binding"/>
    <property type="evidence" value="ECO:0007669"/>
    <property type="project" value="InterPro"/>
</dbReference>
<evidence type="ECO:0000313" key="4">
    <source>
        <dbReference type="Proteomes" id="UP000618051"/>
    </source>
</evidence>
<evidence type="ECO:0000313" key="2">
    <source>
        <dbReference type="EMBL" id="KAG0123883.1"/>
    </source>
</evidence>
<dbReference type="Proteomes" id="UP000618051">
    <property type="component" value="Unassembled WGS sequence"/>
</dbReference>
<reference evidence="3 4" key="2">
    <citation type="journal article" date="2021" name="J. Hered.">
        <title>Feather Gene Expression Elucidates the Developmental Basis of Plumage Iridescence in African Starlings.</title>
        <authorList>
            <person name="Rubenstein D.R."/>
            <person name="Corvelo A."/>
            <person name="MacManes M.D."/>
            <person name="Maia R."/>
            <person name="Narzisi G."/>
            <person name="Rousaki A."/>
            <person name="Vandenabeele P."/>
            <person name="Shawkey M.D."/>
            <person name="Solomon J."/>
        </authorList>
    </citation>
    <scope>NUCLEOTIDE SEQUENCE [LARGE SCALE GENOMIC DNA]</scope>
    <source>
        <strain evidence="3">SS15</strain>
    </source>
</reference>
<reference evidence="3" key="3">
    <citation type="submission" date="2022-01" db="EMBL/GenBank/DDBJ databases">
        <authorList>
            <person name="Rubenstein D.R."/>
        </authorList>
    </citation>
    <scope>NUCLEOTIDE SEQUENCE</scope>
    <source>
        <strain evidence="3">SS15</strain>
        <tissue evidence="3">Liver</tissue>
    </source>
</reference>
<comment type="similarity">
    <text evidence="1">Belongs to the MT-A70-like family.</text>
</comment>
<dbReference type="GO" id="GO:0005634">
    <property type="term" value="C:nucleus"/>
    <property type="evidence" value="ECO:0007669"/>
    <property type="project" value="TreeGrafter"/>
</dbReference>
<sequence>MSVVHRLTAGWLVDHLSFINQCGYEVCDSFAHPGGVTCNTCVTSAEDSHSISTFAATPSSSNGPPYGPEDAIEAEGKRAKMRYVFREEFFDMSKPYIAAAPEEQLCQECPEVSLTEIKANSNRKEYQEGAKSDIGNSLATARKKRKRKCVFNQGELDALEYHSKVRKLIWEGTLHLVQEGLKSGFLRHTTAKLSCRKNNVPHHIVCGLAELCEMAKQFPAVNESDHQAVRVLEETSSADQDLLSRVMENSSNRLKIIVLMGQKYLVPPKSSFLLSDISCLQPLLNYKKKYDVIVIDPPWENKSVKRSNRYSHLSSWQIKQIPVPALAAPNCLIVMWVTNRQKHLRFVKDELYPHWSVKTLAEWHWVKITTAGEFVLPLDSLHKKPYEVLVLGRVQEDVKEALRKSERVLPIPEHQLIVSIPCSLHSHKPPLAAVLAEFIKPDAECLELFARNLQPGWTSWGNEVAIVDPWAFMKLQERACRENQDVEKIFCVVTMVSAENVSREELALEDLTPQNHQQYVNPVEKPGVIVTLSKKRRCQNRGKVQMECFDLTSPDYAKLNPAMAWMSGLRANKTKQSPQRIMKNSMEVVSISSSLVPSIQKGGDFG</sequence>
<evidence type="ECO:0008006" key="5">
    <source>
        <dbReference type="Google" id="ProtNLM"/>
    </source>
</evidence>
<accession>A0A835U0V9</accession>
<dbReference type="AlphaFoldDB" id="A0A835U0V9"/>
<dbReference type="PROSITE" id="PS00092">
    <property type="entry name" value="N6_MTASE"/>
    <property type="match status" value="1"/>
</dbReference>
<dbReference type="GO" id="GO:0032259">
    <property type="term" value="P:methylation"/>
    <property type="evidence" value="ECO:0007669"/>
    <property type="project" value="InterPro"/>
</dbReference>
<dbReference type="InterPro" id="IPR029063">
    <property type="entry name" value="SAM-dependent_MTases_sf"/>
</dbReference>
<evidence type="ECO:0000256" key="1">
    <source>
        <dbReference type="PROSITE-ProRule" id="PRU00489"/>
    </source>
</evidence>
<dbReference type="InterPro" id="IPR002052">
    <property type="entry name" value="DNA_methylase_N6_adenine_CS"/>
</dbReference>
<proteinExistence type="inferred from homology"/>
<name>A0A835U0V9_9PASS</name>
<dbReference type="InterPro" id="IPR007757">
    <property type="entry name" value="MT-A70-like"/>
</dbReference>
<gene>
    <name evidence="3" type="ORF">IHE44_0000911</name>
    <name evidence="2" type="ORF">IHE44_007033</name>
</gene>
<dbReference type="Pfam" id="PF05063">
    <property type="entry name" value="MT-A70"/>
    <property type="match status" value="1"/>
</dbReference>
<dbReference type="PANTHER" id="PTHR12829">
    <property type="entry name" value="N6-ADENOSINE-METHYLTRANSFERASE"/>
    <property type="match status" value="1"/>
</dbReference>
<dbReference type="SUPFAM" id="SSF53335">
    <property type="entry name" value="S-adenosyl-L-methionine-dependent methyltransferases"/>
    <property type="match status" value="1"/>
</dbReference>
<dbReference type="GO" id="GO:0005829">
    <property type="term" value="C:cytosol"/>
    <property type="evidence" value="ECO:0007669"/>
    <property type="project" value="TreeGrafter"/>
</dbReference>
<keyword evidence="4" id="KW-1185">Reference proteome</keyword>